<evidence type="ECO:0000259" key="4">
    <source>
        <dbReference type="PROSITE" id="PS50995"/>
    </source>
</evidence>
<dbReference type="PROSITE" id="PS50995">
    <property type="entry name" value="HTH_MARR_2"/>
    <property type="match status" value="1"/>
</dbReference>
<dbReference type="OrthoDB" id="961069at2"/>
<protein>
    <recommendedName>
        <fullName evidence="4">HTH marR-type domain-containing protein</fullName>
    </recommendedName>
</protein>
<dbReference type="Pfam" id="PF13463">
    <property type="entry name" value="HTH_27"/>
    <property type="match status" value="1"/>
</dbReference>
<feature type="domain" description="HTH marR-type" evidence="4">
    <location>
        <begin position="52"/>
        <end position="185"/>
    </location>
</feature>
<keyword evidence="2" id="KW-0238">DNA-binding</keyword>
<dbReference type="PRINTS" id="PR00598">
    <property type="entry name" value="HTHMARR"/>
</dbReference>
<dbReference type="GO" id="GO:0003700">
    <property type="term" value="F:DNA-binding transcription factor activity"/>
    <property type="evidence" value="ECO:0007669"/>
    <property type="project" value="InterPro"/>
</dbReference>
<organism evidence="5 6">
    <name type="scientific">Sphingobacterium haloxyli</name>
    <dbReference type="NCBI Taxonomy" id="2100533"/>
    <lineage>
        <taxon>Bacteria</taxon>
        <taxon>Pseudomonadati</taxon>
        <taxon>Bacteroidota</taxon>
        <taxon>Sphingobacteriia</taxon>
        <taxon>Sphingobacteriales</taxon>
        <taxon>Sphingobacteriaceae</taxon>
        <taxon>Sphingobacterium</taxon>
    </lineage>
</organism>
<accession>A0A2S9J4R8</accession>
<dbReference type="InterPro" id="IPR036390">
    <property type="entry name" value="WH_DNA-bd_sf"/>
</dbReference>
<keyword evidence="3" id="KW-0804">Transcription</keyword>
<dbReference type="InterPro" id="IPR000835">
    <property type="entry name" value="HTH_MarR-typ"/>
</dbReference>
<proteinExistence type="predicted"/>
<sequence>MKPIVELITEWDAYTSSRDKVTVEEFCNYYLAKKNVGEKGSVFAGMAPPDLDTVLAKLIGRIASMYSTYCKMALQEKPEMELDSFYFLNAIYHKIESQKKDIIQFHFVEQSTGMDILKRLLSSGYITEREDPSDKRAKLVSVTSKGEKTLHELYQLLFKPTLLMFSSIPEEEKKLLVDILTPLEIKHGDILSTSRNRTLNEILENEIGEKALREIHADLEKRISQFGKTKSDHN</sequence>
<reference evidence="5 6" key="1">
    <citation type="submission" date="2018-02" db="EMBL/GenBank/DDBJ databases">
        <title>The draft genome of Sphingobacterium sp. 5JN-11.</title>
        <authorList>
            <person name="Liu L."/>
            <person name="Li L."/>
            <person name="Liang L."/>
            <person name="Zhang X."/>
            <person name="Wang T."/>
        </authorList>
    </citation>
    <scope>NUCLEOTIDE SEQUENCE [LARGE SCALE GENOMIC DNA]</scope>
    <source>
        <strain evidence="5 6">5JN-11</strain>
    </source>
</reference>
<dbReference type="Proteomes" id="UP000239711">
    <property type="component" value="Unassembled WGS sequence"/>
</dbReference>
<dbReference type="RefSeq" id="WP_105716392.1">
    <property type="nucleotide sequence ID" value="NZ_PVBQ01000005.1"/>
</dbReference>
<evidence type="ECO:0000256" key="3">
    <source>
        <dbReference type="ARBA" id="ARBA00023163"/>
    </source>
</evidence>
<dbReference type="GO" id="GO:0003677">
    <property type="term" value="F:DNA binding"/>
    <property type="evidence" value="ECO:0007669"/>
    <property type="project" value="UniProtKB-KW"/>
</dbReference>
<keyword evidence="1" id="KW-0805">Transcription regulation</keyword>
<keyword evidence="6" id="KW-1185">Reference proteome</keyword>
<dbReference type="SUPFAM" id="SSF46785">
    <property type="entry name" value="Winged helix' DNA-binding domain"/>
    <property type="match status" value="1"/>
</dbReference>
<evidence type="ECO:0000313" key="5">
    <source>
        <dbReference type="EMBL" id="PRD47765.1"/>
    </source>
</evidence>
<dbReference type="InterPro" id="IPR036388">
    <property type="entry name" value="WH-like_DNA-bd_sf"/>
</dbReference>
<evidence type="ECO:0000256" key="2">
    <source>
        <dbReference type="ARBA" id="ARBA00023125"/>
    </source>
</evidence>
<dbReference type="SMART" id="SM00347">
    <property type="entry name" value="HTH_MARR"/>
    <property type="match status" value="1"/>
</dbReference>
<dbReference type="EMBL" id="PVBQ01000005">
    <property type="protein sequence ID" value="PRD47765.1"/>
    <property type="molecule type" value="Genomic_DNA"/>
</dbReference>
<dbReference type="AlphaFoldDB" id="A0A2S9J4R8"/>
<dbReference type="Gene3D" id="1.10.10.10">
    <property type="entry name" value="Winged helix-like DNA-binding domain superfamily/Winged helix DNA-binding domain"/>
    <property type="match status" value="1"/>
</dbReference>
<evidence type="ECO:0000313" key="6">
    <source>
        <dbReference type="Proteomes" id="UP000239711"/>
    </source>
</evidence>
<gene>
    <name evidence="5" type="ORF">C5745_07560</name>
</gene>
<name>A0A2S9J4R8_9SPHI</name>
<evidence type="ECO:0000256" key="1">
    <source>
        <dbReference type="ARBA" id="ARBA00023015"/>
    </source>
</evidence>
<comment type="caution">
    <text evidence="5">The sequence shown here is derived from an EMBL/GenBank/DDBJ whole genome shotgun (WGS) entry which is preliminary data.</text>
</comment>
<dbReference type="PANTHER" id="PTHR42756">
    <property type="entry name" value="TRANSCRIPTIONAL REGULATOR, MARR"/>
    <property type="match status" value="1"/>
</dbReference>
<dbReference type="PANTHER" id="PTHR42756:SF1">
    <property type="entry name" value="TRANSCRIPTIONAL REPRESSOR OF EMRAB OPERON"/>
    <property type="match status" value="1"/>
</dbReference>